<name>A0A2S9PTP0_9ACTN</name>
<dbReference type="Proteomes" id="UP000239322">
    <property type="component" value="Unassembled WGS sequence"/>
</dbReference>
<dbReference type="InterPro" id="IPR036390">
    <property type="entry name" value="WH_DNA-bd_sf"/>
</dbReference>
<feature type="domain" description="HTH arsR-type" evidence="4">
    <location>
        <begin position="13"/>
        <end position="92"/>
    </location>
</feature>
<dbReference type="PANTHER" id="PTHR33154">
    <property type="entry name" value="TRANSCRIPTIONAL REGULATOR, ARSR FAMILY"/>
    <property type="match status" value="1"/>
</dbReference>
<keyword evidence="6" id="KW-1185">Reference proteome</keyword>
<dbReference type="InterPro" id="IPR001845">
    <property type="entry name" value="HTH_ArsR_DNA-bd_dom"/>
</dbReference>
<dbReference type="Gene3D" id="1.10.10.10">
    <property type="entry name" value="Winged helix-like DNA-binding domain superfamily/Winged helix DNA-binding domain"/>
    <property type="match status" value="1"/>
</dbReference>
<protein>
    <submittedName>
        <fullName evidence="5">Transcriptional regulator</fullName>
    </submittedName>
</protein>
<dbReference type="InterPro" id="IPR051081">
    <property type="entry name" value="HTH_MetalResp_TranReg"/>
</dbReference>
<keyword evidence="3" id="KW-0804">Transcription</keyword>
<dbReference type="Pfam" id="PF12840">
    <property type="entry name" value="HTH_20"/>
    <property type="match status" value="1"/>
</dbReference>
<reference evidence="5 6" key="1">
    <citation type="submission" date="2018-03" db="EMBL/GenBank/DDBJ databases">
        <title>Novel Streptomyces sp. from soil.</title>
        <authorList>
            <person name="Tan G.Y.A."/>
            <person name="Lee Z.Y."/>
        </authorList>
    </citation>
    <scope>NUCLEOTIDE SEQUENCE [LARGE SCALE GENOMIC DNA]</scope>
    <source>
        <strain evidence="5 6">ST5x</strain>
    </source>
</reference>
<dbReference type="InterPro" id="IPR011991">
    <property type="entry name" value="ArsR-like_HTH"/>
</dbReference>
<dbReference type="RefSeq" id="WP_105870037.1">
    <property type="nucleotide sequence ID" value="NZ_PVLV01000284.1"/>
</dbReference>
<evidence type="ECO:0000256" key="1">
    <source>
        <dbReference type="ARBA" id="ARBA00023015"/>
    </source>
</evidence>
<sequence>MDETEPRRITDLDTLKAFAHPLRIRLYRALFVARTATASHLAEEVDEQVALVSYHLRRLAGHGLIEEAPAQSRDGRERWWRPSSQGLSYRDSDFRDAPERAAASTALMRMLVEQRGELYRRHLDQLETWSVEWRDASFNSEYLPRLTHGEMADLQRELDALLAKYDAIGRAGEEAGETEGRENVAVHLYGFPFRG</sequence>
<evidence type="ECO:0000259" key="4">
    <source>
        <dbReference type="SMART" id="SM00418"/>
    </source>
</evidence>
<dbReference type="SMART" id="SM00418">
    <property type="entry name" value="HTH_ARSR"/>
    <property type="match status" value="1"/>
</dbReference>
<keyword evidence="2" id="KW-0238">DNA-binding</keyword>
<dbReference type="AlphaFoldDB" id="A0A2S9PTP0"/>
<keyword evidence="1" id="KW-0805">Transcription regulation</keyword>
<proteinExistence type="predicted"/>
<dbReference type="GO" id="GO:0003677">
    <property type="term" value="F:DNA binding"/>
    <property type="evidence" value="ECO:0007669"/>
    <property type="project" value="UniProtKB-KW"/>
</dbReference>
<evidence type="ECO:0000313" key="6">
    <source>
        <dbReference type="Proteomes" id="UP000239322"/>
    </source>
</evidence>
<gene>
    <name evidence="5" type="ORF">C6N75_18625</name>
</gene>
<accession>A0A2S9PTP0</accession>
<evidence type="ECO:0000313" key="5">
    <source>
        <dbReference type="EMBL" id="PRH77743.1"/>
    </source>
</evidence>
<comment type="caution">
    <text evidence="5">The sequence shown here is derived from an EMBL/GenBank/DDBJ whole genome shotgun (WGS) entry which is preliminary data.</text>
</comment>
<dbReference type="GO" id="GO:0003700">
    <property type="term" value="F:DNA-binding transcription factor activity"/>
    <property type="evidence" value="ECO:0007669"/>
    <property type="project" value="InterPro"/>
</dbReference>
<dbReference type="InterPro" id="IPR036388">
    <property type="entry name" value="WH-like_DNA-bd_sf"/>
</dbReference>
<evidence type="ECO:0000256" key="2">
    <source>
        <dbReference type="ARBA" id="ARBA00023125"/>
    </source>
</evidence>
<dbReference type="PANTHER" id="PTHR33154:SF15">
    <property type="entry name" value="REGULATORY PROTEIN ARSR"/>
    <property type="match status" value="1"/>
</dbReference>
<dbReference type="SUPFAM" id="SSF46785">
    <property type="entry name" value="Winged helix' DNA-binding domain"/>
    <property type="match status" value="1"/>
</dbReference>
<dbReference type="CDD" id="cd00090">
    <property type="entry name" value="HTH_ARSR"/>
    <property type="match status" value="1"/>
</dbReference>
<organism evidence="5 6">
    <name type="scientific">Streptomyces solincola</name>
    <dbReference type="NCBI Taxonomy" id="2100817"/>
    <lineage>
        <taxon>Bacteria</taxon>
        <taxon>Bacillati</taxon>
        <taxon>Actinomycetota</taxon>
        <taxon>Actinomycetes</taxon>
        <taxon>Kitasatosporales</taxon>
        <taxon>Streptomycetaceae</taxon>
        <taxon>Streptomyces</taxon>
    </lineage>
</organism>
<dbReference type="EMBL" id="PVLV01000284">
    <property type="protein sequence ID" value="PRH77743.1"/>
    <property type="molecule type" value="Genomic_DNA"/>
</dbReference>
<evidence type="ECO:0000256" key="3">
    <source>
        <dbReference type="ARBA" id="ARBA00023163"/>
    </source>
</evidence>
<dbReference type="OrthoDB" id="7945987at2"/>